<feature type="compositionally biased region" description="Basic residues" evidence="1">
    <location>
        <begin position="101"/>
        <end position="112"/>
    </location>
</feature>
<name>A0A8S1JQ21_PARPR</name>
<proteinExistence type="predicted"/>
<accession>A0A8S1JQ21</accession>
<dbReference type="AlphaFoldDB" id="A0A8S1JQ21"/>
<comment type="caution">
    <text evidence="2">The sequence shown here is derived from an EMBL/GenBank/DDBJ whole genome shotgun (WGS) entry which is preliminary data.</text>
</comment>
<feature type="compositionally biased region" description="Basic residues" evidence="1">
    <location>
        <begin position="10"/>
        <end position="30"/>
    </location>
</feature>
<gene>
    <name evidence="2" type="ORF">PPRIM_AZ9-3.1.T0050552</name>
</gene>
<evidence type="ECO:0000313" key="3">
    <source>
        <dbReference type="Proteomes" id="UP000688137"/>
    </source>
</evidence>
<feature type="region of interest" description="Disordered" evidence="1">
    <location>
        <begin position="384"/>
        <end position="409"/>
    </location>
</feature>
<evidence type="ECO:0000256" key="1">
    <source>
        <dbReference type="SAM" id="MobiDB-lite"/>
    </source>
</evidence>
<feature type="compositionally biased region" description="Basic residues" evidence="1">
    <location>
        <begin position="53"/>
        <end position="69"/>
    </location>
</feature>
<dbReference type="OMA" id="KWSKMQM"/>
<evidence type="ECO:0000313" key="2">
    <source>
        <dbReference type="EMBL" id="CAD8043897.1"/>
    </source>
</evidence>
<feature type="compositionally biased region" description="Basic and acidic residues" evidence="1">
    <location>
        <begin position="76"/>
        <end position="96"/>
    </location>
</feature>
<feature type="compositionally biased region" description="Low complexity" evidence="1">
    <location>
        <begin position="429"/>
        <end position="440"/>
    </location>
</feature>
<feature type="region of interest" description="Disordered" evidence="1">
    <location>
        <begin position="1"/>
        <end position="120"/>
    </location>
</feature>
<keyword evidence="3" id="KW-1185">Reference proteome</keyword>
<protein>
    <submittedName>
        <fullName evidence="2">Uncharacterized protein</fullName>
    </submittedName>
</protein>
<feature type="compositionally biased region" description="Low complexity" evidence="1">
    <location>
        <begin position="393"/>
        <end position="409"/>
    </location>
</feature>
<dbReference type="EMBL" id="CAJJDM010000002">
    <property type="protein sequence ID" value="CAD8043897.1"/>
    <property type="molecule type" value="Genomic_DNA"/>
</dbReference>
<feature type="region of interest" description="Disordered" evidence="1">
    <location>
        <begin position="425"/>
        <end position="452"/>
    </location>
</feature>
<organism evidence="2 3">
    <name type="scientific">Paramecium primaurelia</name>
    <dbReference type="NCBI Taxonomy" id="5886"/>
    <lineage>
        <taxon>Eukaryota</taxon>
        <taxon>Sar</taxon>
        <taxon>Alveolata</taxon>
        <taxon>Ciliophora</taxon>
        <taxon>Intramacronucleata</taxon>
        <taxon>Oligohymenophorea</taxon>
        <taxon>Peniculida</taxon>
        <taxon>Parameciidae</taxon>
        <taxon>Paramecium</taxon>
    </lineage>
</organism>
<reference evidence="2" key="1">
    <citation type="submission" date="2021-01" db="EMBL/GenBank/DDBJ databases">
        <authorList>
            <consortium name="Genoscope - CEA"/>
            <person name="William W."/>
        </authorList>
    </citation>
    <scope>NUCLEOTIDE SEQUENCE</scope>
</reference>
<sequence>MKSNGGQKSNKVKGLKNRNRIQRMKLRSKKQQGQNDIGRKMAGNNSTLSVKIIKTKSLRKQKNSLKKKIIQSQVDQPKESQLKDKLNSQQSIDKKGNQNQKKNKQTTKQKNQRNKEQQRIDTQVEDIINQKINFYNTKFTILTEIGIPTINLNNDRIKQYIEKYKNEIKLNDEIVISKLIGAIGEGYVESGDEVILNIETKENIIQKQIEQYLEDSNIKLEWTDDKWKKLIKKTFFVIPYWQMPNVQMKRDLSGIEKYKILFETLSLFTQISKWSKMQMLHQFCQNFPLQTKEGIDLKELVNENELHNIRLIREYLSRIMNALNKIGQLKIQRDSREELHLTGNQLQDLSVEYYLNKMKVLQLKPVILSQFTIKQIENNILKDENRQDPIQNQSQDGQQNHENQQQQKKTIQIKVLKSKTLLEYFKPTNQQNQNDDNSQSVIESKEKNEKQINQISENKSSIQYFDILENFFQNKLIKHIQVQDQKK</sequence>
<dbReference type="Proteomes" id="UP000688137">
    <property type="component" value="Unassembled WGS sequence"/>
</dbReference>